<feature type="transmembrane region" description="Helical" evidence="1">
    <location>
        <begin position="292"/>
        <end position="316"/>
    </location>
</feature>
<feature type="transmembrane region" description="Helical" evidence="1">
    <location>
        <begin position="258"/>
        <end position="280"/>
    </location>
</feature>
<dbReference type="RefSeq" id="WP_326840043.1">
    <property type="nucleotide sequence ID" value="NZ_SVNY01000002.1"/>
</dbReference>
<keyword evidence="1" id="KW-1133">Transmembrane helix</keyword>
<feature type="transmembrane region" description="Helical" evidence="1">
    <location>
        <begin position="197"/>
        <end position="215"/>
    </location>
</feature>
<feature type="domain" description="Nucleoside transporter/FeoB GTPase Gate" evidence="2">
    <location>
        <begin position="39"/>
        <end position="140"/>
    </location>
</feature>
<dbReference type="InterPro" id="IPR011642">
    <property type="entry name" value="Gate_dom"/>
</dbReference>
<sequence length="370" mass="38411">MYSGKIFSALFAAAFGAGLLFLPAAAASGAIRGLEYCLIILVPSLFPFMALSTYLVKSGISDAMGKFFGPVTRVLFRLPGCTTATILMSMIGGFPVGARGIAALHQQGSITDRQAARMASFCVNAGPAFVITVVGVGLLGNPTAGALLLCAQLAASVLLGFLLKFSEPKESLSTATAQNARHSSSPLIDSTVDAAKGTMNLCAFVILFSVLIALLREIGAAAFLAQFLLRLGMPSAVCGAALSVMMEVTGGCFDIAALGGSAMLFAFAVGWGGLCVHFQVLSSLTKIPFSRAIFFAHQLIKGIFSAVFAVVLFQIFPQAAPAFENTSHTLNGQLSGSPAAAAALVILCIVLLCSVGAERLEFRKKSCYNH</sequence>
<dbReference type="Proteomes" id="UP000754750">
    <property type="component" value="Unassembled WGS sequence"/>
</dbReference>
<feature type="transmembrane region" description="Helical" evidence="1">
    <location>
        <begin position="336"/>
        <end position="357"/>
    </location>
</feature>
<organism evidence="3 4">
    <name type="scientific">Faecalispora sporosphaeroides</name>
    <dbReference type="NCBI Taxonomy" id="1549"/>
    <lineage>
        <taxon>Bacteria</taxon>
        <taxon>Bacillati</taxon>
        <taxon>Bacillota</taxon>
        <taxon>Clostridia</taxon>
        <taxon>Eubacteriales</taxon>
        <taxon>Oscillospiraceae</taxon>
        <taxon>Faecalispora</taxon>
    </lineage>
</organism>
<evidence type="ECO:0000256" key="1">
    <source>
        <dbReference type="SAM" id="Phobius"/>
    </source>
</evidence>
<keyword evidence="1" id="KW-0812">Transmembrane</keyword>
<protein>
    <submittedName>
        <fullName evidence="3">Sporulation protein</fullName>
    </submittedName>
</protein>
<dbReference type="Pfam" id="PF07670">
    <property type="entry name" value="Gate"/>
    <property type="match status" value="1"/>
</dbReference>
<evidence type="ECO:0000259" key="2">
    <source>
        <dbReference type="Pfam" id="PF07670"/>
    </source>
</evidence>
<dbReference type="AlphaFoldDB" id="A0A928KRC1"/>
<feature type="transmembrane region" description="Helical" evidence="1">
    <location>
        <begin position="76"/>
        <end position="98"/>
    </location>
</feature>
<comment type="caution">
    <text evidence="3">The sequence shown here is derived from an EMBL/GenBank/DDBJ whole genome shotgun (WGS) entry which is preliminary data.</text>
</comment>
<proteinExistence type="predicted"/>
<gene>
    <name evidence="3" type="ORF">E7512_04210</name>
</gene>
<evidence type="ECO:0000313" key="4">
    <source>
        <dbReference type="Proteomes" id="UP000754750"/>
    </source>
</evidence>
<feature type="transmembrane region" description="Helical" evidence="1">
    <location>
        <begin position="146"/>
        <end position="163"/>
    </location>
</feature>
<reference evidence="3" key="1">
    <citation type="submission" date="2019-04" db="EMBL/GenBank/DDBJ databases">
        <title>Evolution of Biomass-Degrading Anaerobic Consortia Revealed by Metagenomics.</title>
        <authorList>
            <person name="Peng X."/>
        </authorList>
    </citation>
    <scope>NUCLEOTIDE SEQUENCE</scope>
    <source>
        <strain evidence="3">SIG551</strain>
    </source>
</reference>
<dbReference type="EMBL" id="SVNY01000002">
    <property type="protein sequence ID" value="MBE6832774.1"/>
    <property type="molecule type" value="Genomic_DNA"/>
</dbReference>
<name>A0A928KRC1_9FIRM</name>
<accession>A0A928KRC1</accession>
<feature type="transmembrane region" description="Helical" evidence="1">
    <location>
        <begin position="36"/>
        <end position="56"/>
    </location>
</feature>
<keyword evidence="1" id="KW-0472">Membrane</keyword>
<evidence type="ECO:0000313" key="3">
    <source>
        <dbReference type="EMBL" id="MBE6832774.1"/>
    </source>
</evidence>
<feature type="transmembrane region" description="Helical" evidence="1">
    <location>
        <begin position="227"/>
        <end position="246"/>
    </location>
</feature>
<feature type="transmembrane region" description="Helical" evidence="1">
    <location>
        <begin position="118"/>
        <end position="139"/>
    </location>
</feature>